<evidence type="ECO:0000313" key="1">
    <source>
        <dbReference type="EMBL" id="ATB29707.1"/>
    </source>
</evidence>
<accession>A0A250IEY7</accession>
<dbReference type="AlphaFoldDB" id="A0A250IEY7"/>
<sequence length="164" mass="18527">MSQYLRILCRTERPLPRAEIGNFIHEGWFFNAPPRFEPTLDAPEAAHLEWARFEVHPPGVGRPIVLHYATQDVLAHSIEELIQTLLDAGLETSHAALLQRIRASRQLITIEVEPLRMTDDAWEMLDATEAFVARSRDGVVFVSGEAVYDAALQPLCVLRRPTFG</sequence>
<gene>
    <name evidence="1" type="ORF">MEBOL_003162</name>
</gene>
<dbReference type="EMBL" id="CP022163">
    <property type="protein sequence ID" value="ATB29707.1"/>
    <property type="molecule type" value="Genomic_DNA"/>
</dbReference>
<name>A0A250IEY7_9BACT</name>
<reference evidence="1 2" key="1">
    <citation type="submission" date="2017-06" db="EMBL/GenBank/DDBJ databases">
        <authorList>
            <person name="Kim H.J."/>
            <person name="Triplett B.A."/>
        </authorList>
    </citation>
    <scope>NUCLEOTIDE SEQUENCE [LARGE SCALE GENOMIC DNA]</scope>
    <source>
        <strain evidence="1 2">DSM 14713</strain>
    </source>
</reference>
<organism evidence="1 2">
    <name type="scientific">Melittangium boletus DSM 14713</name>
    <dbReference type="NCBI Taxonomy" id="1294270"/>
    <lineage>
        <taxon>Bacteria</taxon>
        <taxon>Pseudomonadati</taxon>
        <taxon>Myxococcota</taxon>
        <taxon>Myxococcia</taxon>
        <taxon>Myxococcales</taxon>
        <taxon>Cystobacterineae</taxon>
        <taxon>Archangiaceae</taxon>
        <taxon>Melittangium</taxon>
    </lineage>
</organism>
<dbReference type="KEGG" id="mbd:MEBOL_003162"/>
<evidence type="ECO:0000313" key="2">
    <source>
        <dbReference type="Proteomes" id="UP000217289"/>
    </source>
</evidence>
<protein>
    <submittedName>
        <fullName evidence="1">Uncharacterized protein</fullName>
    </submittedName>
</protein>
<keyword evidence="2" id="KW-1185">Reference proteome</keyword>
<dbReference type="Proteomes" id="UP000217289">
    <property type="component" value="Chromosome"/>
</dbReference>
<dbReference type="OrthoDB" id="58809at2"/>
<proteinExistence type="predicted"/>